<feature type="domain" description="Bacterial Ig-like" evidence="4">
    <location>
        <begin position="553"/>
        <end position="642"/>
    </location>
</feature>
<proteinExistence type="predicted"/>
<dbReference type="Pfam" id="PF14312">
    <property type="entry name" value="FG-GAP_2"/>
    <property type="match status" value="3"/>
</dbReference>
<dbReference type="EMBL" id="CP019082">
    <property type="protein sequence ID" value="APW63780.1"/>
    <property type="molecule type" value="Genomic_DNA"/>
</dbReference>
<dbReference type="Gene3D" id="2.130.10.130">
    <property type="entry name" value="Integrin alpha, N-terminal"/>
    <property type="match status" value="2"/>
</dbReference>
<keyword evidence="3" id="KW-0325">Glycoprotein</keyword>
<dbReference type="InterPro" id="IPR032109">
    <property type="entry name" value="Big_3_5"/>
</dbReference>
<evidence type="ECO:0000313" key="5">
    <source>
        <dbReference type="EMBL" id="APW63780.1"/>
    </source>
</evidence>
<keyword evidence="1" id="KW-0732">Signal</keyword>
<dbReference type="OrthoDB" id="282736at2"/>
<dbReference type="AlphaFoldDB" id="A0A1U7CXU9"/>
<dbReference type="Proteomes" id="UP000186309">
    <property type="component" value="Chromosome"/>
</dbReference>
<dbReference type="KEGG" id="pbor:BSF38_05357"/>
<protein>
    <recommendedName>
        <fullName evidence="4">Bacterial Ig-like domain-containing protein</fullName>
    </recommendedName>
</protein>
<dbReference type="InterPro" id="IPR013519">
    <property type="entry name" value="Int_alpha_beta-p"/>
</dbReference>
<dbReference type="STRING" id="1387353.BSF38_05357"/>
<dbReference type="PANTHER" id="PTHR36220">
    <property type="entry name" value="UNNAMED PRODUCT"/>
    <property type="match status" value="1"/>
</dbReference>
<keyword evidence="2" id="KW-0677">Repeat</keyword>
<evidence type="ECO:0000256" key="2">
    <source>
        <dbReference type="ARBA" id="ARBA00022737"/>
    </source>
</evidence>
<organism evidence="5 6">
    <name type="scientific">Paludisphaera borealis</name>
    <dbReference type="NCBI Taxonomy" id="1387353"/>
    <lineage>
        <taxon>Bacteria</taxon>
        <taxon>Pseudomonadati</taxon>
        <taxon>Planctomycetota</taxon>
        <taxon>Planctomycetia</taxon>
        <taxon>Isosphaerales</taxon>
        <taxon>Isosphaeraceae</taxon>
        <taxon>Paludisphaera</taxon>
    </lineage>
</organism>
<feature type="domain" description="Bacterial Ig-like" evidence="4">
    <location>
        <begin position="653"/>
        <end position="734"/>
    </location>
</feature>
<evidence type="ECO:0000313" key="6">
    <source>
        <dbReference type="Proteomes" id="UP000186309"/>
    </source>
</evidence>
<keyword evidence="6" id="KW-1185">Reference proteome</keyword>
<evidence type="ECO:0000256" key="1">
    <source>
        <dbReference type="ARBA" id="ARBA00022729"/>
    </source>
</evidence>
<reference evidence="6" key="1">
    <citation type="submission" date="2016-12" db="EMBL/GenBank/DDBJ databases">
        <title>Comparative genomics of four Isosphaeraceae planctomycetes: a common pool of plasmids and glycoside hydrolase genes.</title>
        <authorList>
            <person name="Ivanova A."/>
        </authorList>
    </citation>
    <scope>NUCLEOTIDE SEQUENCE [LARGE SCALE GENOMIC DNA]</scope>
    <source>
        <strain evidence="6">PX4</strain>
    </source>
</reference>
<name>A0A1U7CXU9_9BACT</name>
<dbReference type="Pfam" id="PF16640">
    <property type="entry name" value="Big_3_5"/>
    <property type="match status" value="3"/>
</dbReference>
<dbReference type="PANTHER" id="PTHR36220:SF1">
    <property type="entry name" value="GAMMA TUBULIN COMPLEX COMPONENT C-TERMINAL DOMAIN-CONTAINING PROTEIN"/>
    <property type="match status" value="1"/>
</dbReference>
<dbReference type="InterPro" id="IPR013517">
    <property type="entry name" value="FG-GAP"/>
</dbReference>
<gene>
    <name evidence="5" type="ORF">BSF38_05357</name>
</gene>
<evidence type="ECO:0000256" key="3">
    <source>
        <dbReference type="ARBA" id="ARBA00023180"/>
    </source>
</evidence>
<dbReference type="SMART" id="SM00191">
    <property type="entry name" value="Int_alpha"/>
    <property type="match status" value="5"/>
</dbReference>
<sequence length="914" mass="93700">MRTPRAAVGRTRLFQSTAAARRRRWRPTAELLEDRLAPATGAWSALGAAAPGLLNGQSTTDSYFRQTTLMTPGPAAGAMFGSSVSMTADGGTVAIGAPHLSSGQPGVEPGTVTLFTRTDRVWTSIATFSSPAGDHSFGDAVALSADGDTLAVGAQAGDVQHGAASLYIYTRSGTAWTLSQYVNMADGGGFGASLAISDDGSVIVAGAAYTNVGAHSAQGTVYVFTRADGVYTQGPAIVAADGATNDLFGKSIALSGDGSTLAVSAPAAQVVGPSVGAVYVYDHSGADWTFATRLEPAPSSTLGGPVAIDGDGSTLVIAGATTFINGGPVNSARVFTKSGADWTPSADLTASDPSVSKSFGSSVAVSADGVTAVVGASYSTSSQTQYPGAAYVFSLSGSTWTQTDKLSANTAGTAFDHFGTVTAIRGRTIVVAAPSAAIGFRALQGSAYVFYSPQGFEVALDPISQTGYVGMTTTFSSTVADGTGVTVQWQVSTDAGATWTDIAGASNGWYSLVPALTDSGNQYRARFTDAASDTILTHPATLTVVGTGTTTTLTSNLNPSRGGDAVTFTITVTDETGITHPPNGVVDLYIGGVWCLATSVDLYGQVWLTTTVLYPGTYTLLAKYRGWDQLQASESTALFQVVQPGVAVTRSTLTSSLTPSTVGDSVTFTVTMANLSGPTYPWAGSVDFYVGDQWVATRPVDADGKAKLTTSALVPGTYTLTAKYLGAHDFQPSQTFEPFYQIVMHVKAPTMTTLTSNPNPSASHGSVTFTAKVTDASGATPVTTGGVDWYIGGVLVLSMGLDGTGTASFTTQSLVPGYYTLTAKYLGADFFQASPSAPYLQIVNATPAPSAATASAALMAQPSSTALVAQAGPTPLASRQWKLQAMRAQIVAARAERLATRAIPQRLATAHRGR</sequence>
<dbReference type="SUPFAM" id="SSF69322">
    <property type="entry name" value="Tricorn protease domain 2"/>
    <property type="match status" value="1"/>
</dbReference>
<accession>A0A1U7CXU9</accession>
<dbReference type="PROSITE" id="PS51470">
    <property type="entry name" value="FG_GAP"/>
    <property type="match status" value="1"/>
</dbReference>
<dbReference type="Gene3D" id="2.60.40.10">
    <property type="entry name" value="Immunoglobulins"/>
    <property type="match status" value="3"/>
</dbReference>
<dbReference type="RefSeq" id="WP_076350090.1">
    <property type="nucleotide sequence ID" value="NZ_CP019082.1"/>
</dbReference>
<dbReference type="InterPro" id="IPR013783">
    <property type="entry name" value="Ig-like_fold"/>
</dbReference>
<feature type="domain" description="Bacterial Ig-like" evidence="4">
    <location>
        <begin position="754"/>
        <end position="842"/>
    </location>
</feature>
<evidence type="ECO:0000259" key="4">
    <source>
        <dbReference type="Pfam" id="PF16640"/>
    </source>
</evidence>
<dbReference type="InterPro" id="IPR028994">
    <property type="entry name" value="Integrin_alpha_N"/>
</dbReference>